<dbReference type="Gene3D" id="3.40.50.12780">
    <property type="entry name" value="N-terminal domain of ligase-like"/>
    <property type="match status" value="1"/>
</dbReference>
<sequence>MREYTAPATIAAVADDENMSDVVWVNAERFGDTVSFRRQLDGSWRDITAREFAAQVLSVAKGLVKAGIEPGDRVALMSKTRYEWTLIDFAIWAAGGVTVPIYETSSAEQAHWVLADSGAKAVIVETADHFATISSIRDRLPGLNHLWQIEGDKPAVDQLSELGADVADDEVHTRRRAVKATDIATIVYTSGTTGRPKGVVLTHRNLLAEVRADIKAFPKLMEPGNSLLLFLPLAHILARAIALTAFTSRVTLGHTPDIKNLVADLGTFRPTFVVAVPRVFEKVYNGAKLKAHSEGKGKIFDAAEAAAVAYSQGRDSGRIGFGLRLKHAVFDKLVYTKLRAALGGRCIAAVSGGAPLGERLAHFFRGIGVPVFEGYGLTETTAAANVNTEEAFKVGTVGRPVAGTSVRIAEDGEVLLKGDIVFSAYWNNEEATREALEDGWFRTGDLGELDADGFLKITGRKKEIIVTSGGKNVAPSGLEDALKANPLISQAMVVGDQRPFIGALVTIDEEFFPTWKEQNGKPANATVADLVDDPDLRAAVQAAVDEANKQVSQAESIRKFIILPKDFTEAGGEVTPSLKLKRNVVSKNYADAIERLYAK</sequence>
<evidence type="ECO:0000256" key="5">
    <source>
        <dbReference type="ARBA" id="ARBA00032875"/>
    </source>
</evidence>
<evidence type="ECO:0000256" key="4">
    <source>
        <dbReference type="ARBA" id="ARBA00023098"/>
    </source>
</evidence>
<keyword evidence="2 7" id="KW-0436">Ligase</keyword>
<dbReference type="PANTHER" id="PTHR43272:SF32">
    <property type="entry name" value="AMP-DEPENDENT SYNTHETASE_LIGASE DOMAIN-CONTAINING PROTEIN"/>
    <property type="match status" value="1"/>
</dbReference>
<evidence type="ECO:0000313" key="7">
    <source>
        <dbReference type="EMBL" id="KHF43683.1"/>
    </source>
</evidence>
<comment type="caution">
    <text evidence="7">The sequence shown here is derived from an EMBL/GenBank/DDBJ whole genome shotgun (WGS) entry which is preliminary data.</text>
</comment>
<dbReference type="AlphaFoldDB" id="A0A837D7D1"/>
<keyword evidence="3" id="KW-0276">Fatty acid metabolism</keyword>
<keyword evidence="4" id="KW-0443">Lipid metabolism</keyword>
<evidence type="ECO:0000256" key="1">
    <source>
        <dbReference type="ARBA" id="ARBA00006432"/>
    </source>
</evidence>
<gene>
    <name evidence="7" type="ORF">MINT15_24080</name>
</gene>
<dbReference type="InterPro" id="IPR020845">
    <property type="entry name" value="AMP-binding_CS"/>
</dbReference>
<dbReference type="CDD" id="cd05907">
    <property type="entry name" value="VL_LC_FACS_like"/>
    <property type="match status" value="1"/>
</dbReference>
<evidence type="ECO:0000313" key="8">
    <source>
        <dbReference type="Proteomes" id="UP000030848"/>
    </source>
</evidence>
<reference evidence="7 8" key="1">
    <citation type="submission" date="2014-10" db="EMBL/GenBank/DDBJ databases">
        <title>Genome sequence of Micropolyspora internatus JCM3315.</title>
        <authorList>
            <person name="Shin S.-K."/>
            <person name="Yi H."/>
        </authorList>
    </citation>
    <scope>NUCLEOTIDE SEQUENCE [LARGE SCALE GENOMIC DNA]</scope>
    <source>
        <strain evidence="7 8">JCM 3315</strain>
    </source>
</reference>
<dbReference type="RefSeq" id="WP_037311051.1">
    <property type="nucleotide sequence ID" value="NZ_CALJZO010000061.1"/>
</dbReference>
<dbReference type="InterPro" id="IPR042099">
    <property type="entry name" value="ANL_N_sf"/>
</dbReference>
<dbReference type="GO" id="GO:0016020">
    <property type="term" value="C:membrane"/>
    <property type="evidence" value="ECO:0007669"/>
    <property type="project" value="TreeGrafter"/>
</dbReference>
<dbReference type="Pfam" id="PF23562">
    <property type="entry name" value="AMP-binding_C_3"/>
    <property type="match status" value="1"/>
</dbReference>
<dbReference type="PROSITE" id="PS00455">
    <property type="entry name" value="AMP_BINDING"/>
    <property type="match status" value="1"/>
</dbReference>
<dbReference type="GO" id="GO:0004467">
    <property type="term" value="F:long-chain fatty acid-CoA ligase activity"/>
    <property type="evidence" value="ECO:0007669"/>
    <property type="project" value="TreeGrafter"/>
</dbReference>
<accession>A0A837D7D1</accession>
<dbReference type="Proteomes" id="UP000030848">
    <property type="component" value="Unassembled WGS sequence"/>
</dbReference>
<proteinExistence type="inferred from homology"/>
<evidence type="ECO:0000256" key="2">
    <source>
        <dbReference type="ARBA" id="ARBA00022598"/>
    </source>
</evidence>
<dbReference type="InterPro" id="IPR000873">
    <property type="entry name" value="AMP-dep_synth/lig_dom"/>
</dbReference>
<feature type="domain" description="AMP-dependent synthetase/ligase" evidence="6">
    <location>
        <begin position="25"/>
        <end position="426"/>
    </location>
</feature>
<dbReference type="OrthoDB" id="9803968at2"/>
<dbReference type="Pfam" id="PF00501">
    <property type="entry name" value="AMP-binding"/>
    <property type="match status" value="1"/>
</dbReference>
<dbReference type="EMBL" id="JRZE01000005">
    <property type="protein sequence ID" value="KHF43683.1"/>
    <property type="molecule type" value="Genomic_DNA"/>
</dbReference>
<name>A0A837D7D1_9PSEU</name>
<dbReference type="SUPFAM" id="SSF56801">
    <property type="entry name" value="Acetyl-CoA synthetase-like"/>
    <property type="match status" value="1"/>
</dbReference>
<protein>
    <recommendedName>
        <fullName evidence="5">Acyl-CoA synthetase</fullName>
    </recommendedName>
</protein>
<comment type="similarity">
    <text evidence="1">Belongs to the ATP-dependent AMP-binding enzyme family.</text>
</comment>
<dbReference type="PANTHER" id="PTHR43272">
    <property type="entry name" value="LONG-CHAIN-FATTY-ACID--COA LIGASE"/>
    <property type="match status" value="1"/>
</dbReference>
<evidence type="ECO:0000259" key="6">
    <source>
        <dbReference type="Pfam" id="PF00501"/>
    </source>
</evidence>
<evidence type="ECO:0000256" key="3">
    <source>
        <dbReference type="ARBA" id="ARBA00022832"/>
    </source>
</evidence>
<organism evidence="7 8">
    <name type="scientific">Saccharomonospora viridis</name>
    <dbReference type="NCBI Taxonomy" id="1852"/>
    <lineage>
        <taxon>Bacteria</taxon>
        <taxon>Bacillati</taxon>
        <taxon>Actinomycetota</taxon>
        <taxon>Actinomycetes</taxon>
        <taxon>Pseudonocardiales</taxon>
        <taxon>Pseudonocardiaceae</taxon>
        <taxon>Saccharomonospora</taxon>
    </lineage>
</organism>